<reference evidence="3 4" key="1">
    <citation type="journal article" date="2018" name="Mol. Biol. Evol.">
        <title>Analysis of the draft genome of the red seaweed Gracilariopsis chorda provides insights into genome size evolution in Rhodophyta.</title>
        <authorList>
            <person name="Lee J."/>
            <person name="Yang E.C."/>
            <person name="Graf L."/>
            <person name="Yang J.H."/>
            <person name="Qiu H."/>
            <person name="Zel Zion U."/>
            <person name="Chan C.X."/>
            <person name="Stephens T.G."/>
            <person name="Weber A.P.M."/>
            <person name="Boo G.H."/>
            <person name="Boo S.M."/>
            <person name="Kim K.M."/>
            <person name="Shin Y."/>
            <person name="Jung M."/>
            <person name="Lee S.J."/>
            <person name="Yim H.S."/>
            <person name="Lee J.H."/>
            <person name="Bhattacharya D."/>
            <person name="Yoon H.S."/>
        </authorList>
    </citation>
    <scope>NUCLEOTIDE SEQUENCE [LARGE SCALE GENOMIC DNA]</scope>
    <source>
        <strain evidence="3 4">SKKU-2015</strain>
        <tissue evidence="3">Whole body</tissue>
    </source>
</reference>
<gene>
    <name evidence="3" type="ORF">BWQ96_04530</name>
</gene>
<evidence type="ECO:0000313" key="4">
    <source>
        <dbReference type="Proteomes" id="UP000247409"/>
    </source>
</evidence>
<dbReference type="OrthoDB" id="10515578at2759"/>
<evidence type="ECO:0000313" key="3">
    <source>
        <dbReference type="EMBL" id="PXF45762.1"/>
    </source>
</evidence>
<proteinExistence type="predicted"/>
<sequence>MEVVIATSLIAHFGVLAVDRYIAKLEASAVGDVPHATDEQQTISSSQPQGNESATKNESAVTKPEEGSIEFLEMRLKELRNQAKRLNAPDTLVQYARVTREANKVEKDVNEKKAAEGITEEPSANVDALSRAFTSMVTPGATSVVRRRINSQMLRTVPRVLGFAFLWYYFSWRSGALRQGNVMTIDCEALRPLSWLFRKQWRMCSEEEWVCAAQRPQCAISYSWALVFCNMVIATIFKAQ</sequence>
<feature type="compositionally biased region" description="Polar residues" evidence="2">
    <location>
        <begin position="39"/>
        <end position="60"/>
    </location>
</feature>
<dbReference type="Proteomes" id="UP000247409">
    <property type="component" value="Unassembled WGS sequence"/>
</dbReference>
<evidence type="ECO:0000256" key="1">
    <source>
        <dbReference type="SAM" id="Coils"/>
    </source>
</evidence>
<protein>
    <submittedName>
        <fullName evidence="3">Uncharacterized protein</fullName>
    </submittedName>
</protein>
<feature type="coiled-coil region" evidence="1">
    <location>
        <begin position="69"/>
        <end position="115"/>
    </location>
</feature>
<dbReference type="EMBL" id="NBIV01000054">
    <property type="protein sequence ID" value="PXF45762.1"/>
    <property type="molecule type" value="Genomic_DNA"/>
</dbReference>
<organism evidence="3 4">
    <name type="scientific">Gracilariopsis chorda</name>
    <dbReference type="NCBI Taxonomy" id="448386"/>
    <lineage>
        <taxon>Eukaryota</taxon>
        <taxon>Rhodophyta</taxon>
        <taxon>Florideophyceae</taxon>
        <taxon>Rhodymeniophycidae</taxon>
        <taxon>Gracilariales</taxon>
        <taxon>Gracilariaceae</taxon>
        <taxon>Gracilariopsis</taxon>
    </lineage>
</organism>
<feature type="region of interest" description="Disordered" evidence="2">
    <location>
        <begin position="33"/>
        <end position="66"/>
    </location>
</feature>
<keyword evidence="1" id="KW-0175">Coiled coil</keyword>
<evidence type="ECO:0000256" key="2">
    <source>
        <dbReference type="SAM" id="MobiDB-lite"/>
    </source>
</evidence>
<comment type="caution">
    <text evidence="3">The sequence shown here is derived from an EMBL/GenBank/DDBJ whole genome shotgun (WGS) entry which is preliminary data.</text>
</comment>
<keyword evidence="4" id="KW-1185">Reference proteome</keyword>
<accession>A0A2V3IUG9</accession>
<name>A0A2V3IUG9_9FLOR</name>
<dbReference type="AlphaFoldDB" id="A0A2V3IUG9"/>